<dbReference type="AlphaFoldDB" id="A0A1Z1MJJ8"/>
<keyword evidence="4 6" id="KW-0689">Ribosomal protein</keyword>
<comment type="subcellular location">
    <subcellularLocation>
        <location evidence="6">Plastid</location>
        <location evidence="6">Chloroplast</location>
    </subcellularLocation>
</comment>
<dbReference type="GO" id="GO:0009507">
    <property type="term" value="C:chloroplast"/>
    <property type="evidence" value="ECO:0007669"/>
    <property type="project" value="UniProtKB-SubCell"/>
</dbReference>
<comment type="function">
    <text evidence="6">Binds directly to 16S ribosomal RNA.</text>
</comment>
<dbReference type="EMBL" id="MF101440">
    <property type="protein sequence ID" value="ARW65995.1"/>
    <property type="molecule type" value="Genomic_DNA"/>
</dbReference>
<geneLocation type="chloroplast" evidence="8"/>
<comment type="similarity">
    <text evidence="1 6">Belongs to the bacterial ribosomal protein bS20 family.</text>
</comment>
<name>A0A1Z1MJJ8_9FLOR</name>
<dbReference type="PANTHER" id="PTHR33398">
    <property type="entry name" value="30S RIBOSOMAL PROTEIN S20"/>
    <property type="match status" value="1"/>
</dbReference>
<dbReference type="GO" id="GO:0003735">
    <property type="term" value="F:structural constituent of ribosome"/>
    <property type="evidence" value="ECO:0007669"/>
    <property type="project" value="InterPro"/>
</dbReference>
<dbReference type="GO" id="GO:0070181">
    <property type="term" value="F:small ribosomal subunit rRNA binding"/>
    <property type="evidence" value="ECO:0007669"/>
    <property type="project" value="TreeGrafter"/>
</dbReference>
<evidence type="ECO:0000256" key="5">
    <source>
        <dbReference type="ARBA" id="ARBA00023274"/>
    </source>
</evidence>
<dbReference type="PANTHER" id="PTHR33398:SF1">
    <property type="entry name" value="SMALL RIBOSOMAL SUBUNIT PROTEIN BS20C"/>
    <property type="match status" value="1"/>
</dbReference>
<keyword evidence="8" id="KW-0150">Chloroplast</keyword>
<evidence type="ECO:0000256" key="7">
    <source>
        <dbReference type="SAM" id="MobiDB-lite"/>
    </source>
</evidence>
<evidence type="ECO:0000256" key="2">
    <source>
        <dbReference type="ARBA" id="ARBA00022730"/>
    </source>
</evidence>
<keyword evidence="8" id="KW-0934">Plastid</keyword>
<dbReference type="NCBIfam" id="TIGR00029">
    <property type="entry name" value="S20"/>
    <property type="match status" value="1"/>
</dbReference>
<keyword evidence="3 6" id="KW-0694">RNA-binding</keyword>
<reference evidence="8" key="1">
    <citation type="journal article" date="2017" name="J. Phycol.">
        <title>Analysis of chloroplast genomes and a supermatrix inform reclassification of the Rhodomelaceae (Rhodophyta).</title>
        <authorList>
            <person name="Diaz-Tapia P."/>
            <person name="Maggs C.A."/>
            <person name="West J.A."/>
            <person name="Verbruggen H."/>
        </authorList>
    </citation>
    <scope>NUCLEOTIDE SEQUENCE</scope>
    <source>
        <strain evidence="8">PD949</strain>
    </source>
</reference>
<dbReference type="GO" id="GO:0006412">
    <property type="term" value="P:translation"/>
    <property type="evidence" value="ECO:0007669"/>
    <property type="project" value="UniProtKB-UniRule"/>
</dbReference>
<feature type="compositionally biased region" description="Basic residues" evidence="7">
    <location>
        <begin position="8"/>
        <end position="20"/>
    </location>
</feature>
<evidence type="ECO:0000256" key="1">
    <source>
        <dbReference type="ARBA" id="ARBA00007634"/>
    </source>
</evidence>
<feature type="region of interest" description="Disordered" evidence="7">
    <location>
        <begin position="1"/>
        <end position="20"/>
    </location>
</feature>
<gene>
    <name evidence="6 8" type="primary">rps20</name>
</gene>
<dbReference type="SUPFAM" id="SSF46992">
    <property type="entry name" value="Ribosomal protein S20"/>
    <property type="match status" value="1"/>
</dbReference>
<evidence type="ECO:0000313" key="8">
    <source>
        <dbReference type="EMBL" id="ARW65995.1"/>
    </source>
</evidence>
<dbReference type="GeneID" id="33359068"/>
<evidence type="ECO:0000256" key="6">
    <source>
        <dbReference type="HAMAP-Rule" id="MF_00500"/>
    </source>
</evidence>
<dbReference type="Pfam" id="PF01649">
    <property type="entry name" value="Ribosomal_S20p"/>
    <property type="match status" value="1"/>
</dbReference>
<keyword evidence="5 6" id="KW-0687">Ribonucleoprotein</keyword>
<dbReference type="GO" id="GO:0015935">
    <property type="term" value="C:small ribosomal subunit"/>
    <property type="evidence" value="ECO:0007669"/>
    <property type="project" value="TreeGrafter"/>
</dbReference>
<sequence length="94" mass="11006">MSQISSTTKKKRITLRNRHRNKRYKLSIKVAIKRYLSSVQSSQNNEKISTICQKNLSLVYKRIDKAVKRKVMHQNTASRKKAKLAKIINYTSIN</sequence>
<keyword evidence="2 6" id="KW-0699">rRNA-binding</keyword>
<dbReference type="Gene3D" id="1.20.58.110">
    <property type="entry name" value="Ribosomal protein S20"/>
    <property type="match status" value="1"/>
</dbReference>
<evidence type="ECO:0000256" key="4">
    <source>
        <dbReference type="ARBA" id="ARBA00022980"/>
    </source>
</evidence>
<accession>A0A1Z1MJJ8</accession>
<protein>
    <recommendedName>
        <fullName evidence="6">Small ribosomal subunit protein bS20c</fullName>
    </recommendedName>
</protein>
<dbReference type="InterPro" id="IPR002583">
    <property type="entry name" value="Ribosomal_bS20"/>
</dbReference>
<dbReference type="InterPro" id="IPR036510">
    <property type="entry name" value="Ribosomal_bS20_sf"/>
</dbReference>
<proteinExistence type="inferred from homology"/>
<dbReference type="HAMAP" id="MF_00500">
    <property type="entry name" value="Ribosomal_bS20"/>
    <property type="match status" value="1"/>
</dbReference>
<organism evidence="8">
    <name type="scientific">Ophidocladus simpliciusculus</name>
    <dbReference type="NCBI Taxonomy" id="1261574"/>
    <lineage>
        <taxon>Eukaryota</taxon>
        <taxon>Rhodophyta</taxon>
        <taxon>Florideophyceae</taxon>
        <taxon>Rhodymeniophycidae</taxon>
        <taxon>Ceramiales</taxon>
        <taxon>Rhodomelaceae</taxon>
        <taxon>Herposiphonieae</taxon>
        <taxon>Ophidocladus</taxon>
    </lineage>
</organism>
<evidence type="ECO:0000256" key="3">
    <source>
        <dbReference type="ARBA" id="ARBA00022884"/>
    </source>
</evidence>
<dbReference type="RefSeq" id="YP_009396809.1">
    <property type="nucleotide sequence ID" value="NC_035284.1"/>
</dbReference>